<dbReference type="Proteomes" id="UP000597853">
    <property type="component" value="Unassembled WGS sequence"/>
</dbReference>
<dbReference type="EMBL" id="BMTX01000007">
    <property type="protein sequence ID" value="GGS48533.1"/>
    <property type="molecule type" value="Genomic_DNA"/>
</dbReference>
<keyword evidence="4" id="KW-1185">Reference proteome</keyword>
<gene>
    <name evidence="3" type="ORF">GCM10010285_30260</name>
</gene>
<feature type="region of interest" description="Disordered" evidence="1">
    <location>
        <begin position="246"/>
        <end position="268"/>
    </location>
</feature>
<evidence type="ECO:0000256" key="1">
    <source>
        <dbReference type="SAM" id="MobiDB-lite"/>
    </source>
</evidence>
<feature type="domain" description="Guanylate cyclase" evidence="2">
    <location>
        <begin position="22"/>
        <end position="138"/>
    </location>
</feature>
<accession>A0ABQ2T223</accession>
<dbReference type="Gene3D" id="3.30.70.1230">
    <property type="entry name" value="Nucleotide cyclase"/>
    <property type="match status" value="1"/>
</dbReference>
<dbReference type="InterPro" id="IPR001054">
    <property type="entry name" value="A/G_cyclase"/>
</dbReference>
<proteinExistence type="predicted"/>
<protein>
    <recommendedName>
        <fullName evidence="2">Guanylate cyclase domain-containing protein</fullName>
    </recommendedName>
</protein>
<evidence type="ECO:0000259" key="2">
    <source>
        <dbReference type="PROSITE" id="PS50125"/>
    </source>
</evidence>
<dbReference type="SUPFAM" id="SSF55073">
    <property type="entry name" value="Nucleotide cyclase"/>
    <property type="match status" value="1"/>
</dbReference>
<reference evidence="4" key="1">
    <citation type="journal article" date="2019" name="Int. J. Syst. Evol. Microbiol.">
        <title>The Global Catalogue of Microorganisms (GCM) 10K type strain sequencing project: providing services to taxonomists for standard genome sequencing and annotation.</title>
        <authorList>
            <consortium name="The Broad Institute Genomics Platform"/>
            <consortium name="The Broad Institute Genome Sequencing Center for Infectious Disease"/>
            <person name="Wu L."/>
            <person name="Ma J."/>
        </authorList>
    </citation>
    <scope>NUCLEOTIDE SEQUENCE [LARGE SCALE GENOMIC DNA]</scope>
    <source>
        <strain evidence="4">JCM 4416</strain>
    </source>
</reference>
<dbReference type="InterPro" id="IPR029787">
    <property type="entry name" value="Nucleotide_cyclase"/>
</dbReference>
<name>A0ABQ2T223_STREZ</name>
<sequence length="268" mass="29099">MGGATSRQEATPAVTSHAQHSQLLFADIKEFSSRSDHAQLRARNDLYAEMRSAFTDERWRSCRHEDRGDGVLVVIPSDPDLPLETLFTDVLPRLEAGLGGRRRSDPLLRLRIAVHAGPVHRDRHGFAGHAVNHVFRLCDGAPLRQALDEATSDTAVLVSEAVHDTVVRAGLPGVEATTFHPVTFQVKETRARAYLHVPGDPACALRIAREAAPAPHGGRDDARHGGVSVSAGHSVHMDGAIVTAGDAQVTMPAAQRTRWWRGPRGESR</sequence>
<evidence type="ECO:0000313" key="3">
    <source>
        <dbReference type="EMBL" id="GGS48533.1"/>
    </source>
</evidence>
<comment type="caution">
    <text evidence="3">The sequence shown here is derived from an EMBL/GenBank/DDBJ whole genome shotgun (WGS) entry which is preliminary data.</text>
</comment>
<evidence type="ECO:0000313" key="4">
    <source>
        <dbReference type="Proteomes" id="UP000597853"/>
    </source>
</evidence>
<organism evidence="3 4">
    <name type="scientific">Streptomyces pseudogriseolus</name>
    <name type="common">Streptomyces gancidicus</name>
    <name type="synonym">Streptomyces rubiginosus</name>
    <dbReference type="NCBI Taxonomy" id="36817"/>
    <lineage>
        <taxon>Bacteria</taxon>
        <taxon>Bacillati</taxon>
        <taxon>Actinomycetota</taxon>
        <taxon>Actinomycetes</taxon>
        <taxon>Kitasatosporales</taxon>
        <taxon>Streptomycetaceae</taxon>
        <taxon>Streptomyces</taxon>
        <taxon>Streptomyces pseudogriseolus group</taxon>
    </lineage>
</organism>
<dbReference type="PROSITE" id="PS50125">
    <property type="entry name" value="GUANYLATE_CYCLASE_2"/>
    <property type="match status" value="1"/>
</dbReference>